<comment type="caution">
    <text evidence="2">The sequence shown here is derived from an EMBL/GenBank/DDBJ whole genome shotgun (WGS) entry which is preliminary data.</text>
</comment>
<name>A0A645GH53_9ZZZZ</name>
<evidence type="ECO:0000259" key="1">
    <source>
        <dbReference type="PROSITE" id="PS50830"/>
    </source>
</evidence>
<proteinExistence type="predicted"/>
<dbReference type="AlphaFoldDB" id="A0A645GH53"/>
<feature type="domain" description="TNase-like" evidence="1">
    <location>
        <begin position="1"/>
        <end position="118"/>
    </location>
</feature>
<gene>
    <name evidence="2" type="ORF">SDC9_172917</name>
</gene>
<protein>
    <recommendedName>
        <fullName evidence="1">TNase-like domain-containing protein</fullName>
    </recommendedName>
</protein>
<dbReference type="InterPro" id="IPR016071">
    <property type="entry name" value="Staphylococal_nuclease_OB-fold"/>
</dbReference>
<dbReference type="Pfam" id="PF00565">
    <property type="entry name" value="SNase"/>
    <property type="match status" value="1"/>
</dbReference>
<sequence>MPDGKSERVRYLLIDTPEIHHPRRKKEELGELAFRRNRELLVSGEAYLEFDIEKRDRYNRLLAYIWSKNKQGFLLINAELIRNGLALPLVIAPNEKYIHTIQKACSEAKKTQVGLWKKASRRLFTPEEIWTFLPFIRGHFILVAATIKDISTTQSRTLFKDGTFSLIIYRNNMDRFRHFSLREGNQILIMGKIYSSYKGSEIILSDPSQIILIKP</sequence>
<dbReference type="SMART" id="SM00318">
    <property type="entry name" value="SNc"/>
    <property type="match status" value="1"/>
</dbReference>
<organism evidence="2">
    <name type="scientific">bioreactor metagenome</name>
    <dbReference type="NCBI Taxonomy" id="1076179"/>
    <lineage>
        <taxon>unclassified sequences</taxon>
        <taxon>metagenomes</taxon>
        <taxon>ecological metagenomes</taxon>
    </lineage>
</organism>
<evidence type="ECO:0000313" key="2">
    <source>
        <dbReference type="EMBL" id="MPN25506.1"/>
    </source>
</evidence>
<dbReference type="PROSITE" id="PS50830">
    <property type="entry name" value="TNASE_3"/>
    <property type="match status" value="1"/>
</dbReference>
<dbReference type="EMBL" id="VSSQ01074713">
    <property type="protein sequence ID" value="MPN25506.1"/>
    <property type="molecule type" value="Genomic_DNA"/>
</dbReference>
<dbReference type="SUPFAM" id="SSF50199">
    <property type="entry name" value="Staphylococcal nuclease"/>
    <property type="match status" value="1"/>
</dbReference>
<dbReference type="Gene3D" id="2.40.50.90">
    <property type="match status" value="1"/>
</dbReference>
<accession>A0A645GH53</accession>
<dbReference type="InterPro" id="IPR035437">
    <property type="entry name" value="SNase_OB-fold_sf"/>
</dbReference>
<reference evidence="2" key="1">
    <citation type="submission" date="2019-08" db="EMBL/GenBank/DDBJ databases">
        <authorList>
            <person name="Kucharzyk K."/>
            <person name="Murdoch R.W."/>
            <person name="Higgins S."/>
            <person name="Loffler F."/>
        </authorList>
    </citation>
    <scope>NUCLEOTIDE SEQUENCE</scope>
</reference>